<keyword evidence="7" id="KW-0831">Ubiquinone biosynthesis</keyword>
<dbReference type="GO" id="GO:0005886">
    <property type="term" value="C:plasma membrane"/>
    <property type="evidence" value="ECO:0007669"/>
    <property type="project" value="TreeGrafter"/>
</dbReference>
<evidence type="ECO:0000256" key="7">
    <source>
        <dbReference type="ARBA" id="ARBA00022688"/>
    </source>
</evidence>
<dbReference type="NCBIfam" id="TIGR01475">
    <property type="entry name" value="ubiA_other"/>
    <property type="match status" value="1"/>
</dbReference>
<feature type="transmembrane region" description="Helical" evidence="12">
    <location>
        <begin position="242"/>
        <end position="262"/>
    </location>
</feature>
<dbReference type="STRING" id="91360.SAMN05660330_01604"/>
<organism evidence="13 14">
    <name type="scientific">Desulforhopalus singaporensis</name>
    <dbReference type="NCBI Taxonomy" id="91360"/>
    <lineage>
        <taxon>Bacteria</taxon>
        <taxon>Pseudomonadati</taxon>
        <taxon>Thermodesulfobacteriota</taxon>
        <taxon>Desulfobulbia</taxon>
        <taxon>Desulfobulbales</taxon>
        <taxon>Desulfocapsaceae</taxon>
        <taxon>Desulforhopalus</taxon>
    </lineage>
</organism>
<dbReference type="InterPro" id="IPR000537">
    <property type="entry name" value="UbiA_prenyltransferase"/>
</dbReference>
<feature type="transmembrane region" description="Helical" evidence="12">
    <location>
        <begin position="215"/>
        <end position="236"/>
    </location>
</feature>
<dbReference type="PANTHER" id="PTHR11048:SF28">
    <property type="entry name" value="4-HYDROXYBENZOATE POLYPRENYLTRANSFERASE, MITOCHONDRIAL"/>
    <property type="match status" value="1"/>
</dbReference>
<accession>A0A1H0PCY2</accession>
<dbReference type="FunFam" id="1.20.120.1780:FF:000001">
    <property type="entry name" value="4-hydroxybenzoate octaprenyltransferase"/>
    <property type="match status" value="1"/>
</dbReference>
<evidence type="ECO:0000256" key="3">
    <source>
        <dbReference type="ARBA" id="ARBA00005985"/>
    </source>
</evidence>
<evidence type="ECO:0000256" key="8">
    <source>
        <dbReference type="ARBA" id="ARBA00022692"/>
    </source>
</evidence>
<protein>
    <recommendedName>
        <fullName evidence="11">4-hydroxybenzoate polyprenyltransferase</fullName>
        <ecNumber evidence="11">2.5.1.39</ecNumber>
    </recommendedName>
</protein>
<dbReference type="CDD" id="cd13959">
    <property type="entry name" value="PT_UbiA_COQ2"/>
    <property type="match status" value="1"/>
</dbReference>
<evidence type="ECO:0000313" key="13">
    <source>
        <dbReference type="EMBL" id="SDP02508.1"/>
    </source>
</evidence>
<evidence type="ECO:0000256" key="4">
    <source>
        <dbReference type="ARBA" id="ARBA00022475"/>
    </source>
</evidence>
<evidence type="ECO:0000256" key="5">
    <source>
        <dbReference type="ARBA" id="ARBA00022519"/>
    </source>
</evidence>
<feature type="transmembrane region" description="Helical" evidence="12">
    <location>
        <begin position="274"/>
        <end position="293"/>
    </location>
</feature>
<feature type="transmembrane region" description="Helical" evidence="12">
    <location>
        <begin position="20"/>
        <end position="44"/>
    </location>
</feature>
<keyword evidence="14" id="KW-1185">Reference proteome</keyword>
<reference evidence="13 14" key="1">
    <citation type="submission" date="2016-10" db="EMBL/GenBank/DDBJ databases">
        <authorList>
            <person name="de Groot N.N."/>
        </authorList>
    </citation>
    <scope>NUCLEOTIDE SEQUENCE [LARGE SCALE GENOMIC DNA]</scope>
    <source>
        <strain evidence="13 14">DSM 12130</strain>
    </source>
</reference>
<keyword evidence="8 12" id="KW-0812">Transmembrane</keyword>
<keyword evidence="5" id="KW-0997">Cell inner membrane</keyword>
<keyword evidence="9 12" id="KW-1133">Transmembrane helix</keyword>
<gene>
    <name evidence="13" type="ORF">SAMN05660330_01604</name>
</gene>
<comment type="cofactor">
    <cofactor evidence="1">
        <name>Mg(2+)</name>
        <dbReference type="ChEBI" id="CHEBI:18420"/>
    </cofactor>
</comment>
<evidence type="ECO:0000256" key="12">
    <source>
        <dbReference type="SAM" id="Phobius"/>
    </source>
</evidence>
<dbReference type="GO" id="GO:0008412">
    <property type="term" value="F:4-hydroxybenzoate polyprenyltransferase activity"/>
    <property type="evidence" value="ECO:0007669"/>
    <property type="project" value="UniProtKB-EC"/>
</dbReference>
<dbReference type="EMBL" id="FNJI01000009">
    <property type="protein sequence ID" value="SDP02508.1"/>
    <property type="molecule type" value="Genomic_DNA"/>
</dbReference>
<feature type="transmembrane region" description="Helical" evidence="12">
    <location>
        <begin position="145"/>
        <end position="164"/>
    </location>
</feature>
<feature type="transmembrane region" description="Helical" evidence="12">
    <location>
        <begin position="176"/>
        <end position="194"/>
    </location>
</feature>
<feature type="transmembrane region" description="Helical" evidence="12">
    <location>
        <begin position="95"/>
        <end position="114"/>
    </location>
</feature>
<dbReference type="Gene3D" id="1.10.357.140">
    <property type="entry name" value="UbiA prenyltransferase"/>
    <property type="match status" value="1"/>
</dbReference>
<keyword evidence="6 13" id="KW-0808">Transferase</keyword>
<dbReference type="Proteomes" id="UP000199073">
    <property type="component" value="Unassembled WGS sequence"/>
</dbReference>
<dbReference type="InterPro" id="IPR044878">
    <property type="entry name" value="UbiA_sf"/>
</dbReference>
<dbReference type="Pfam" id="PF01040">
    <property type="entry name" value="UbiA"/>
    <property type="match status" value="1"/>
</dbReference>
<dbReference type="PANTHER" id="PTHR11048">
    <property type="entry name" value="PRENYLTRANSFERASES"/>
    <property type="match status" value="1"/>
</dbReference>
<evidence type="ECO:0000313" key="14">
    <source>
        <dbReference type="Proteomes" id="UP000199073"/>
    </source>
</evidence>
<keyword evidence="10 12" id="KW-0472">Membrane</keyword>
<evidence type="ECO:0000256" key="10">
    <source>
        <dbReference type="ARBA" id="ARBA00023136"/>
    </source>
</evidence>
<evidence type="ECO:0000256" key="1">
    <source>
        <dbReference type="ARBA" id="ARBA00001946"/>
    </source>
</evidence>
<evidence type="ECO:0000256" key="11">
    <source>
        <dbReference type="ARBA" id="ARBA00034524"/>
    </source>
</evidence>
<dbReference type="AlphaFoldDB" id="A0A1H0PCY2"/>
<evidence type="ECO:0000256" key="9">
    <source>
        <dbReference type="ARBA" id="ARBA00022989"/>
    </source>
</evidence>
<feature type="transmembrane region" description="Helical" evidence="12">
    <location>
        <begin position="50"/>
        <end position="74"/>
    </location>
</feature>
<comment type="subcellular location">
    <subcellularLocation>
        <location evidence="2">Membrane</location>
        <topology evidence="2">Multi-pass membrane protein</topology>
    </subcellularLocation>
</comment>
<evidence type="ECO:0000256" key="6">
    <source>
        <dbReference type="ARBA" id="ARBA00022679"/>
    </source>
</evidence>
<dbReference type="Gene3D" id="1.20.120.1780">
    <property type="entry name" value="UbiA prenyltransferase"/>
    <property type="match status" value="1"/>
</dbReference>
<evidence type="ECO:0000256" key="2">
    <source>
        <dbReference type="ARBA" id="ARBA00004141"/>
    </source>
</evidence>
<name>A0A1H0PCY2_9BACT</name>
<dbReference type="FunFam" id="1.10.357.140:FF:000008">
    <property type="entry name" value="4-hydroxybenzoate octaprenyltransferase"/>
    <property type="match status" value="1"/>
</dbReference>
<sequence length="296" mass="32511">MGKRVSMVSVEKLYRKIQIFLEMIQFKLTVFALPFAFTGAFLGARSVPDAITALWVVLAMVGARTCAMGFNRIVDWKFDKDNPRTATRAIPAGDIKLGEAWGMVVGAGLLFFFACYQLNQLALMLSPFALGLTLVYSVTKRFTSLCHLVLGAALAFSPLGGWVAVTGSFAGYPVPLSLGVIFWVAGFDTIYACLDADFDKRAGLYSLPSKLGKKRAFRLAGGFHLLAFLFFTYTGVQAGLNIYYYLGIVLTAGALFYQHMLVRPEDLSRIHASFFSMNGLISITLFFATWLSLATL</sequence>
<feature type="transmembrane region" description="Helical" evidence="12">
    <location>
        <begin position="120"/>
        <end position="138"/>
    </location>
</feature>
<proteinExistence type="inferred from homology"/>
<dbReference type="GO" id="GO:0006744">
    <property type="term" value="P:ubiquinone biosynthetic process"/>
    <property type="evidence" value="ECO:0007669"/>
    <property type="project" value="UniProtKB-KW"/>
</dbReference>
<keyword evidence="4" id="KW-1003">Cell membrane</keyword>
<dbReference type="InterPro" id="IPR039653">
    <property type="entry name" value="Prenyltransferase"/>
</dbReference>
<dbReference type="RefSeq" id="WP_245695044.1">
    <property type="nucleotide sequence ID" value="NZ_FNJI01000009.1"/>
</dbReference>
<dbReference type="InterPro" id="IPR006371">
    <property type="entry name" value="Polyprenyltransferase_UbiA-li"/>
</dbReference>
<comment type="similarity">
    <text evidence="3">Belongs to the UbiA prenyltransferase family.</text>
</comment>
<dbReference type="EC" id="2.5.1.39" evidence="11"/>